<dbReference type="EMBL" id="NQIK02000001">
    <property type="protein sequence ID" value="KAF7577978.1"/>
    <property type="molecule type" value="Genomic_DNA"/>
</dbReference>
<reference evidence="4" key="2">
    <citation type="submission" date="2021-05" db="EMBL/GenBank/DDBJ databases">
        <authorList>
            <person name="Moolhuijzen P.M."/>
            <person name="Moffat C.S."/>
        </authorList>
    </citation>
    <scope>NUCLEOTIDE SEQUENCE</scope>
    <source>
        <strain evidence="4">86-124</strain>
    </source>
</reference>
<evidence type="ECO:0000256" key="1">
    <source>
        <dbReference type="ARBA" id="ARBA00022737"/>
    </source>
</evidence>
<evidence type="ECO:0000313" key="6">
    <source>
        <dbReference type="Proteomes" id="UP000249757"/>
    </source>
</evidence>
<dbReference type="PANTHER" id="PTHR10039:SF16">
    <property type="entry name" value="GPI INOSITOL-DEACYLASE"/>
    <property type="match status" value="1"/>
</dbReference>
<dbReference type="InterPro" id="IPR056884">
    <property type="entry name" value="NPHP3-like_N"/>
</dbReference>
<dbReference type="Proteomes" id="UP000245464">
    <property type="component" value="Chromosome 1"/>
</dbReference>
<feature type="domain" description="Nephrocystin 3-like N-terminal" evidence="2">
    <location>
        <begin position="174"/>
        <end position="248"/>
    </location>
</feature>
<dbReference type="Proteomes" id="UP000249757">
    <property type="component" value="Unassembled WGS sequence"/>
</dbReference>
<evidence type="ECO:0000313" key="4">
    <source>
        <dbReference type="EMBL" id="KAI1518286.1"/>
    </source>
</evidence>
<dbReference type="PANTHER" id="PTHR10039">
    <property type="entry name" value="AMELOGENIN"/>
    <property type="match status" value="1"/>
</dbReference>
<dbReference type="EMBL" id="NRDI02000003">
    <property type="protein sequence ID" value="KAI1518286.1"/>
    <property type="molecule type" value="Genomic_DNA"/>
</dbReference>
<evidence type="ECO:0000259" key="2">
    <source>
        <dbReference type="Pfam" id="PF24883"/>
    </source>
</evidence>
<keyword evidence="6" id="KW-1185">Reference proteome</keyword>
<keyword evidence="1" id="KW-0677">Repeat</keyword>
<sequence length="270" mass="31085">MHLIAEDLESNHTQDYSIRPGHVNACLATLYRLEADINEFGLGNKKTLTLRKKMQKLTWPSKVVNLKQVTNEIREHRNNLNFVLSADSMTALLKRLATQDVLLQEIHDVEAKLREKADIETRMAIDEERQRTLDSFPFVNPQGIFQANSKLRHSNTGFWLIENDTFTSWIHQATQQRAVAFFYCDYKDKKSQKLVSILGTITSQLARQNEQSFQLLQAYASTLKPQNQLPRSPEVDELVELIKEMAKTFEDVRTDSATINRIGMIDSYLG</sequence>
<accession>A0A2W1CM80</accession>
<reference evidence="3 5" key="1">
    <citation type="journal article" date="2018" name="BMC Genomics">
        <title>Comparative genomics of the wheat fungal pathogen Pyrenophora tritici-repentis reveals chromosomal variations and genome plasticity.</title>
        <authorList>
            <person name="Moolhuijzen P."/>
            <person name="See P.T."/>
            <person name="Hane J.K."/>
            <person name="Shi G."/>
            <person name="Liu Z."/>
            <person name="Oliver R.P."/>
            <person name="Moffat C.S."/>
        </authorList>
    </citation>
    <scope>NUCLEOTIDE SEQUENCE [LARGE SCALE GENOMIC DNA]</scope>
    <source>
        <strain evidence="3">M4</strain>
    </source>
</reference>
<reference evidence="6" key="4">
    <citation type="journal article" date="2022" name="Microb. Genom.">
        <title>A global pangenome for the wheat fungal pathogen Pyrenophora tritici-repentis and prediction of effector protein structural homology.</title>
        <authorList>
            <person name="Moolhuijzen P.M."/>
            <person name="See P.T."/>
            <person name="Shi G."/>
            <person name="Powell H.R."/>
            <person name="Cockram J."/>
            <person name="Jorgensen L.N."/>
            <person name="Benslimane H."/>
            <person name="Strelkov S.E."/>
            <person name="Turner J."/>
            <person name="Liu Z."/>
            <person name="Moffat C.S."/>
        </authorList>
    </citation>
    <scope>NUCLEOTIDE SEQUENCE [LARGE SCALE GENOMIC DNA]</scope>
</reference>
<comment type="caution">
    <text evidence="4">The sequence shown here is derived from an EMBL/GenBank/DDBJ whole genome shotgun (WGS) entry which is preliminary data.</text>
</comment>
<evidence type="ECO:0000313" key="5">
    <source>
        <dbReference type="Proteomes" id="UP000245464"/>
    </source>
</evidence>
<organism evidence="4 6">
    <name type="scientific">Pyrenophora tritici-repentis</name>
    <dbReference type="NCBI Taxonomy" id="45151"/>
    <lineage>
        <taxon>Eukaryota</taxon>
        <taxon>Fungi</taxon>
        <taxon>Dikarya</taxon>
        <taxon>Ascomycota</taxon>
        <taxon>Pezizomycotina</taxon>
        <taxon>Dothideomycetes</taxon>
        <taxon>Pleosporomycetidae</taxon>
        <taxon>Pleosporales</taxon>
        <taxon>Pleosporineae</taxon>
        <taxon>Pleosporaceae</taxon>
        <taxon>Pyrenophora</taxon>
    </lineage>
</organism>
<gene>
    <name evidence="4" type="ORF">Ptr86124_003587</name>
    <name evidence="3" type="ORF">PtrM4_022180</name>
</gene>
<reference evidence="4" key="3">
    <citation type="journal article" date="2022" name="bioRxiv">
        <title>A global pangenome for the wheat fungal pathogen Pyrenophora tritici-repentis and prediction of effector protein structural homology.</title>
        <authorList>
            <person name="Moolhuijzen P."/>
            <person name="See P.T."/>
            <person name="Shi G."/>
            <person name="Powell H.R."/>
            <person name="Cockram J."/>
            <person name="Jorgensen L.N."/>
            <person name="Benslimane H."/>
            <person name="Strelkov S.E."/>
            <person name="Turner J."/>
            <person name="Liu Z."/>
            <person name="Moffat C.S."/>
        </authorList>
    </citation>
    <scope>NUCLEOTIDE SEQUENCE</scope>
    <source>
        <strain evidence="4">86-124</strain>
    </source>
</reference>
<name>A0A2W1CM80_9PLEO</name>
<proteinExistence type="predicted"/>
<dbReference type="Pfam" id="PF24883">
    <property type="entry name" value="NPHP3_N"/>
    <property type="match status" value="1"/>
</dbReference>
<protein>
    <recommendedName>
        <fullName evidence="2">Nephrocystin 3-like N-terminal domain-containing protein</fullName>
    </recommendedName>
</protein>
<dbReference type="AlphaFoldDB" id="A0A2W1CM80"/>
<evidence type="ECO:0000313" key="3">
    <source>
        <dbReference type="EMBL" id="KAF7577978.1"/>
    </source>
</evidence>